<dbReference type="InterPro" id="IPR046341">
    <property type="entry name" value="SET_dom_sf"/>
</dbReference>
<gene>
    <name evidence="3" type="ORF">Agub_g131</name>
</gene>
<dbReference type="Gene3D" id="2.170.270.10">
    <property type="entry name" value="SET domain"/>
    <property type="match status" value="1"/>
</dbReference>
<accession>A0AAD3DDC2</accession>
<dbReference type="AlphaFoldDB" id="A0AAD3DDC2"/>
<evidence type="ECO:0000313" key="3">
    <source>
        <dbReference type="EMBL" id="GFR39660.1"/>
    </source>
</evidence>
<feature type="compositionally biased region" description="Low complexity" evidence="1">
    <location>
        <begin position="294"/>
        <end position="311"/>
    </location>
</feature>
<organism evidence="3 4">
    <name type="scientific">Astrephomene gubernaculifera</name>
    <dbReference type="NCBI Taxonomy" id="47775"/>
    <lineage>
        <taxon>Eukaryota</taxon>
        <taxon>Viridiplantae</taxon>
        <taxon>Chlorophyta</taxon>
        <taxon>core chlorophytes</taxon>
        <taxon>Chlorophyceae</taxon>
        <taxon>CS clade</taxon>
        <taxon>Chlamydomonadales</taxon>
        <taxon>Astrephomenaceae</taxon>
        <taxon>Astrephomene</taxon>
    </lineage>
</organism>
<feature type="compositionally biased region" description="Low complexity" evidence="1">
    <location>
        <begin position="240"/>
        <end position="257"/>
    </location>
</feature>
<dbReference type="SMART" id="SM00317">
    <property type="entry name" value="SET"/>
    <property type="match status" value="1"/>
</dbReference>
<reference evidence="3 4" key="1">
    <citation type="journal article" date="2021" name="Sci. Rep.">
        <title>Genome sequencing of the multicellular alga Astrephomene provides insights into convergent evolution of germ-soma differentiation.</title>
        <authorList>
            <person name="Yamashita S."/>
            <person name="Yamamoto K."/>
            <person name="Matsuzaki R."/>
            <person name="Suzuki S."/>
            <person name="Yamaguchi H."/>
            <person name="Hirooka S."/>
            <person name="Minakuchi Y."/>
            <person name="Miyagishima S."/>
            <person name="Kawachi M."/>
            <person name="Toyoda A."/>
            <person name="Nozaki H."/>
        </authorList>
    </citation>
    <scope>NUCLEOTIDE SEQUENCE [LARGE SCALE GENOMIC DNA]</scope>
    <source>
        <strain evidence="3 4">NIES-4017</strain>
    </source>
</reference>
<dbReference type="SUPFAM" id="SSF82199">
    <property type="entry name" value="SET domain"/>
    <property type="match status" value="1"/>
</dbReference>
<evidence type="ECO:0000259" key="2">
    <source>
        <dbReference type="PROSITE" id="PS50280"/>
    </source>
</evidence>
<sequence>MLPTFICCDTLATSSKASNCTVIKGGAMSSRLQGLETSNNDSTLAHYAEVLKSLGAPPIEVQLDVDGKGKGLVATRDISEGETVFTERPLVSLQHTENKAQLVCHLCLRFIGTVERQIGHKLSCLVDDCKAAYRQAAPENDATRVAGDGDSDDDNEVDLEGALEAGERLEQLYSYVSRERIQDLSSGAERLPLTEDFQLPHPVPCRRGCGDLYCSSACEEESWQHSHCLLCTAAPPATTQPSAAAGCSSDPAAAGPSTVTASLADPSLEEPAAASAVDADAGAGSSSGCGSGSAGPSSSTTAREAEEASCSSSSSSSAAAAAAAETTSAGGKAGPVEELYGIRVDRRAMAAFAQHARETNEIFLLAAQVVAATLLRAAKALQHTGSMTAPSAPAQDSAAAAAATSSCANAPSEGSSAAAAVATCSSSGVAKEGATAEAAALSAAWRPYQFAWKRCWWEAVAVPDDVEDEEEFRGQLRELASDSLELLSAAISDPRFGPDLLNLQVYGSIVGMFELNNLGLSVSSPVEDFFLAVDEMEEGAEKEAVVRVTQPLLDALDSDYATPCEATAFLAIQSCINHSCDPNCTAACDTGDRTVTVLAQRDIPAGEEITLSYIDVSLPYKQRQAQLADYGFVCRCSRCTAEAAAARARRGASAKGGVKIGRRR</sequence>
<feature type="region of interest" description="Disordered" evidence="1">
    <location>
        <begin position="240"/>
        <end position="311"/>
    </location>
</feature>
<evidence type="ECO:0000313" key="4">
    <source>
        <dbReference type="Proteomes" id="UP001054857"/>
    </source>
</evidence>
<proteinExistence type="predicted"/>
<dbReference type="PANTHER" id="PTHR47436:SF1">
    <property type="entry name" value="SET DOMAIN-CONTAINING PROTEIN"/>
    <property type="match status" value="1"/>
</dbReference>
<dbReference type="PROSITE" id="PS50280">
    <property type="entry name" value="SET"/>
    <property type="match status" value="1"/>
</dbReference>
<comment type="caution">
    <text evidence="3">The sequence shown here is derived from an EMBL/GenBank/DDBJ whole genome shotgun (WGS) entry which is preliminary data.</text>
</comment>
<dbReference type="InterPro" id="IPR044237">
    <property type="entry name" value="ATXR2-like"/>
</dbReference>
<evidence type="ECO:0000256" key="1">
    <source>
        <dbReference type="SAM" id="MobiDB-lite"/>
    </source>
</evidence>
<name>A0AAD3DDC2_9CHLO</name>
<dbReference type="Proteomes" id="UP001054857">
    <property type="component" value="Unassembled WGS sequence"/>
</dbReference>
<dbReference type="CDD" id="cd20071">
    <property type="entry name" value="SET_SMYD"/>
    <property type="match status" value="1"/>
</dbReference>
<dbReference type="GO" id="GO:0008168">
    <property type="term" value="F:methyltransferase activity"/>
    <property type="evidence" value="ECO:0007669"/>
    <property type="project" value="InterPro"/>
</dbReference>
<dbReference type="Pfam" id="PF00856">
    <property type="entry name" value="SET"/>
    <property type="match status" value="1"/>
</dbReference>
<keyword evidence="4" id="KW-1185">Reference proteome</keyword>
<feature type="compositionally biased region" description="Low complexity" evidence="1">
    <location>
        <begin position="271"/>
        <end position="284"/>
    </location>
</feature>
<dbReference type="InterPro" id="IPR001214">
    <property type="entry name" value="SET_dom"/>
</dbReference>
<feature type="domain" description="SET" evidence="2">
    <location>
        <begin position="57"/>
        <end position="614"/>
    </location>
</feature>
<dbReference type="EMBL" id="BMAR01000001">
    <property type="protein sequence ID" value="GFR39660.1"/>
    <property type="molecule type" value="Genomic_DNA"/>
</dbReference>
<protein>
    <recommendedName>
        <fullName evidence="2">SET domain-containing protein</fullName>
    </recommendedName>
</protein>
<dbReference type="PANTHER" id="PTHR47436">
    <property type="entry name" value="HISTONE-LYSINE N-METHYLTRANSFERASE ATXR2"/>
    <property type="match status" value="1"/>
</dbReference>